<dbReference type="EMBL" id="BGZK01000134">
    <property type="protein sequence ID" value="GBP21924.1"/>
    <property type="molecule type" value="Genomic_DNA"/>
</dbReference>
<keyword evidence="2" id="KW-1185">Reference proteome</keyword>
<organism evidence="1 2">
    <name type="scientific">Eumeta variegata</name>
    <name type="common">Bagworm moth</name>
    <name type="synonym">Eumeta japonica</name>
    <dbReference type="NCBI Taxonomy" id="151549"/>
    <lineage>
        <taxon>Eukaryota</taxon>
        <taxon>Metazoa</taxon>
        <taxon>Ecdysozoa</taxon>
        <taxon>Arthropoda</taxon>
        <taxon>Hexapoda</taxon>
        <taxon>Insecta</taxon>
        <taxon>Pterygota</taxon>
        <taxon>Neoptera</taxon>
        <taxon>Endopterygota</taxon>
        <taxon>Lepidoptera</taxon>
        <taxon>Glossata</taxon>
        <taxon>Ditrysia</taxon>
        <taxon>Tineoidea</taxon>
        <taxon>Psychidae</taxon>
        <taxon>Oiketicinae</taxon>
        <taxon>Eumeta</taxon>
    </lineage>
</organism>
<dbReference type="AlphaFoldDB" id="A0A4C1U7N3"/>
<evidence type="ECO:0000313" key="2">
    <source>
        <dbReference type="Proteomes" id="UP000299102"/>
    </source>
</evidence>
<accession>A0A4C1U7N3</accession>
<protein>
    <submittedName>
        <fullName evidence="1">Uncharacterized protein</fullName>
    </submittedName>
</protein>
<name>A0A4C1U7N3_EUMVA</name>
<proteinExistence type="predicted"/>
<sequence>MPFCLNRLYRVKNAGSKLSFYNEVTLFETCIRPVLTYAGVVSTYKMQKPLDIQNGFMCIATGVTCYVKNLNLHKDPGQSPKSFCGLSTTLAAKNICGYDMQVFGQIARSEEVF</sequence>
<evidence type="ECO:0000313" key="1">
    <source>
        <dbReference type="EMBL" id="GBP21924.1"/>
    </source>
</evidence>
<reference evidence="1 2" key="1">
    <citation type="journal article" date="2019" name="Commun. Biol.">
        <title>The bagworm genome reveals a unique fibroin gene that provides high tensile strength.</title>
        <authorList>
            <person name="Kono N."/>
            <person name="Nakamura H."/>
            <person name="Ohtoshi R."/>
            <person name="Tomita M."/>
            <person name="Numata K."/>
            <person name="Arakawa K."/>
        </authorList>
    </citation>
    <scope>NUCLEOTIDE SEQUENCE [LARGE SCALE GENOMIC DNA]</scope>
</reference>
<comment type="caution">
    <text evidence="1">The sequence shown here is derived from an EMBL/GenBank/DDBJ whole genome shotgun (WGS) entry which is preliminary data.</text>
</comment>
<dbReference type="Proteomes" id="UP000299102">
    <property type="component" value="Unassembled WGS sequence"/>
</dbReference>
<gene>
    <name evidence="1" type="ORF">EVAR_7137_1</name>
</gene>